<comment type="caution">
    <text evidence="9">The sequence shown here is derived from an EMBL/GenBank/DDBJ whole genome shotgun (WGS) entry which is preliminary data.</text>
</comment>
<evidence type="ECO:0000256" key="7">
    <source>
        <dbReference type="RuleBase" id="RU367100"/>
    </source>
</evidence>
<evidence type="ECO:0000256" key="1">
    <source>
        <dbReference type="ARBA" id="ARBA00002489"/>
    </source>
</evidence>
<accession>A0A9P9ED54</accession>
<keyword evidence="6 7" id="KW-0472">Membrane</keyword>
<evidence type="ECO:0000256" key="4">
    <source>
        <dbReference type="ARBA" id="ARBA00022692"/>
    </source>
</evidence>
<feature type="region of interest" description="Disordered" evidence="8">
    <location>
        <begin position="302"/>
        <end position="431"/>
    </location>
</feature>
<gene>
    <name evidence="7" type="primary">DLT1</name>
    <name evidence="9" type="ORF">B0J11DRAFT_547549</name>
</gene>
<evidence type="ECO:0000256" key="2">
    <source>
        <dbReference type="ARBA" id="ARBA00005550"/>
    </source>
</evidence>
<dbReference type="Proteomes" id="UP000700596">
    <property type="component" value="Unassembled WGS sequence"/>
</dbReference>
<organism evidence="9 10">
    <name type="scientific">Dendryphion nanum</name>
    <dbReference type="NCBI Taxonomy" id="256645"/>
    <lineage>
        <taxon>Eukaryota</taxon>
        <taxon>Fungi</taxon>
        <taxon>Dikarya</taxon>
        <taxon>Ascomycota</taxon>
        <taxon>Pezizomycotina</taxon>
        <taxon>Dothideomycetes</taxon>
        <taxon>Pleosporomycetidae</taxon>
        <taxon>Pleosporales</taxon>
        <taxon>Torulaceae</taxon>
        <taxon>Dendryphion</taxon>
    </lineage>
</organism>
<feature type="compositionally biased region" description="Basic and acidic residues" evidence="8">
    <location>
        <begin position="118"/>
        <end position="134"/>
    </location>
</feature>
<protein>
    <recommendedName>
        <fullName evidence="3 7">Defect at low temperature protein 1</fullName>
    </recommendedName>
</protein>
<keyword evidence="5 7" id="KW-1133">Transmembrane helix</keyword>
<evidence type="ECO:0000313" key="10">
    <source>
        <dbReference type="Proteomes" id="UP000700596"/>
    </source>
</evidence>
<dbReference type="GO" id="GO:0016020">
    <property type="term" value="C:membrane"/>
    <property type="evidence" value="ECO:0007669"/>
    <property type="project" value="UniProtKB-SubCell"/>
</dbReference>
<dbReference type="InterPro" id="IPR038869">
    <property type="entry name" value="DLT1"/>
</dbReference>
<evidence type="ECO:0000313" key="9">
    <source>
        <dbReference type="EMBL" id="KAH7135715.1"/>
    </source>
</evidence>
<dbReference type="OrthoDB" id="4096362at2759"/>
<feature type="compositionally biased region" description="Polar residues" evidence="8">
    <location>
        <begin position="348"/>
        <end position="367"/>
    </location>
</feature>
<dbReference type="PANTHER" id="PTHR40021">
    <property type="entry name" value="DEFECT AT LOW TEMPERATURE PROTEIN 1"/>
    <property type="match status" value="1"/>
</dbReference>
<dbReference type="PANTHER" id="PTHR40021:SF1">
    <property type="entry name" value="DEFECT AT LOW TEMPERATURE PROTEIN 1"/>
    <property type="match status" value="1"/>
</dbReference>
<comment type="similarity">
    <text evidence="2 7">Belongs to the DLT1 family.</text>
</comment>
<feature type="compositionally biased region" description="Low complexity" evidence="8">
    <location>
        <begin position="308"/>
        <end position="322"/>
    </location>
</feature>
<evidence type="ECO:0000256" key="6">
    <source>
        <dbReference type="ARBA" id="ARBA00023136"/>
    </source>
</evidence>
<comment type="subcellular location">
    <subcellularLocation>
        <location evidence="7">Membrane</location>
        <topology evidence="7">Multi-pass membrane protein</topology>
    </subcellularLocation>
</comment>
<evidence type="ECO:0000256" key="5">
    <source>
        <dbReference type="ARBA" id="ARBA00022989"/>
    </source>
</evidence>
<feature type="compositionally biased region" description="Low complexity" evidence="8">
    <location>
        <begin position="390"/>
        <end position="414"/>
    </location>
</feature>
<comment type="function">
    <text evidence="1 7">Required for growth under high-pressure and low-temperature conditions.</text>
</comment>
<feature type="transmembrane region" description="Helical" evidence="7">
    <location>
        <begin position="7"/>
        <end position="26"/>
    </location>
</feature>
<dbReference type="EMBL" id="JAGMWT010000002">
    <property type="protein sequence ID" value="KAH7135715.1"/>
    <property type="molecule type" value="Genomic_DNA"/>
</dbReference>
<name>A0A9P9ED54_9PLEO</name>
<keyword evidence="4 7" id="KW-0812">Transmembrane</keyword>
<evidence type="ECO:0000256" key="3">
    <source>
        <dbReference type="ARBA" id="ARBA00021353"/>
    </source>
</evidence>
<feature type="region of interest" description="Disordered" evidence="8">
    <location>
        <begin position="118"/>
        <end position="142"/>
    </location>
</feature>
<proteinExistence type="inferred from homology"/>
<sequence length="431" mass="48055">MRIPLFRIWYSTTYTVLFFILIILLAVTPGDTIYQSVHSNDLQKMFVIGGVHVLTFLIVLLIYSTRLYTNRTVLQAIPKPYIPIEDGEVGRMVRRMIVKAFKRSAIIAWDSRPRDVHEECKSHEADGRPTTSEHNHKKQNHSHDATIIPVSAASPPWGHVSHPGWAAPDSPDLSNLHYWDVVLELPNLIEAKAVSLAPPDPAVDATVFMHDQTPMLPDASVVALLQRPRTLGLRDYLSRLASFGLLNPPSLGPKFLAQYEYARFSNNALTETEFRELMAVFAQILNGMIELDSDIVEEARAAHDSSDTRSLSRSLSSSSSMSPVDWRTPRVRPHSDYSPSEESRGAGSPQTLRTAPSMPRNINSSYYTLPRTPSERSLASGSVRRHTVQRSPSTILPNSSSSSLRSARSVVRLRQIPGEDGLPYGYHRDGG</sequence>
<dbReference type="AlphaFoldDB" id="A0A9P9ED54"/>
<evidence type="ECO:0000256" key="8">
    <source>
        <dbReference type="SAM" id="MobiDB-lite"/>
    </source>
</evidence>
<reference evidence="9" key="1">
    <citation type="journal article" date="2021" name="Nat. Commun.">
        <title>Genetic determinants of endophytism in the Arabidopsis root mycobiome.</title>
        <authorList>
            <person name="Mesny F."/>
            <person name="Miyauchi S."/>
            <person name="Thiergart T."/>
            <person name="Pickel B."/>
            <person name="Atanasova L."/>
            <person name="Karlsson M."/>
            <person name="Huettel B."/>
            <person name="Barry K.W."/>
            <person name="Haridas S."/>
            <person name="Chen C."/>
            <person name="Bauer D."/>
            <person name="Andreopoulos W."/>
            <person name="Pangilinan J."/>
            <person name="LaButti K."/>
            <person name="Riley R."/>
            <person name="Lipzen A."/>
            <person name="Clum A."/>
            <person name="Drula E."/>
            <person name="Henrissat B."/>
            <person name="Kohler A."/>
            <person name="Grigoriev I.V."/>
            <person name="Martin F.M."/>
            <person name="Hacquard S."/>
        </authorList>
    </citation>
    <scope>NUCLEOTIDE SEQUENCE</scope>
    <source>
        <strain evidence="9">MPI-CAGE-CH-0243</strain>
    </source>
</reference>
<keyword evidence="10" id="KW-1185">Reference proteome</keyword>
<feature type="transmembrane region" description="Helical" evidence="7">
    <location>
        <begin position="46"/>
        <end position="63"/>
    </location>
</feature>